<comment type="subcellular location">
    <subcellularLocation>
        <location evidence="3">Cell membrane</location>
        <topology evidence="3">Multi-pass membrane protein</topology>
    </subcellularLocation>
    <subcellularLocation>
        <location evidence="1">Membrane</location>
        <topology evidence="1">Multi-pass membrane protein</topology>
    </subcellularLocation>
</comment>
<dbReference type="NCBIfam" id="TIGR00805">
    <property type="entry name" value="oat"/>
    <property type="match status" value="1"/>
</dbReference>
<gene>
    <name evidence="5" type="ORF">GDO81_024916</name>
</gene>
<keyword evidence="3" id="KW-0406">Ion transport</keyword>
<name>A0AAV6YT63_ENGPU</name>
<dbReference type="Pfam" id="PF03137">
    <property type="entry name" value="OATP"/>
    <property type="match status" value="1"/>
</dbReference>
<keyword evidence="3" id="KW-0472">Membrane</keyword>
<keyword evidence="3" id="KW-0812">Transmembrane</keyword>
<keyword evidence="6" id="KW-1185">Reference proteome</keyword>
<dbReference type="SUPFAM" id="SSF103473">
    <property type="entry name" value="MFS general substrate transporter"/>
    <property type="match status" value="1"/>
</dbReference>
<feature type="domain" description="Major facilitator superfamily (MFS) profile" evidence="4">
    <location>
        <begin position="38"/>
        <end position="380"/>
    </location>
</feature>
<dbReference type="InterPro" id="IPR020846">
    <property type="entry name" value="MFS_dom"/>
</dbReference>
<keyword evidence="2" id="KW-1015">Disulfide bond</keyword>
<comment type="caution">
    <text evidence="3">Lacks conserved residue(s) required for the propagation of feature annotation.</text>
</comment>
<feature type="transmembrane region" description="Helical" evidence="3">
    <location>
        <begin position="331"/>
        <end position="352"/>
    </location>
</feature>
<evidence type="ECO:0000256" key="3">
    <source>
        <dbReference type="RuleBase" id="RU362056"/>
    </source>
</evidence>
<keyword evidence="3" id="KW-0813">Transport</keyword>
<evidence type="ECO:0000313" key="6">
    <source>
        <dbReference type="Proteomes" id="UP000824782"/>
    </source>
</evidence>
<feature type="non-terminal residue" evidence="5">
    <location>
        <position position="1"/>
    </location>
</feature>
<accession>A0AAV6YT63</accession>
<dbReference type="PANTHER" id="PTHR11388:SF89">
    <property type="entry name" value="SOLUTE CARRIER ORGANIC ANION TRANSPORTER FAMILY MEMBER 1B3"/>
    <property type="match status" value="1"/>
</dbReference>
<dbReference type="AlphaFoldDB" id="A0AAV6YT63"/>
<feature type="transmembrane region" description="Helical" evidence="3">
    <location>
        <begin position="103"/>
        <end position="125"/>
    </location>
</feature>
<dbReference type="Proteomes" id="UP000824782">
    <property type="component" value="Unassembled WGS sequence"/>
</dbReference>
<reference evidence="5" key="1">
    <citation type="thesis" date="2020" institute="ProQuest LLC" country="789 East Eisenhower Parkway, Ann Arbor, MI, USA">
        <title>Comparative Genomics and Chromosome Evolution.</title>
        <authorList>
            <person name="Mudd A.B."/>
        </authorList>
    </citation>
    <scope>NUCLEOTIDE SEQUENCE</scope>
    <source>
        <strain evidence="5">237g6f4</strain>
        <tissue evidence="5">Blood</tissue>
    </source>
</reference>
<proteinExistence type="inferred from homology"/>
<protein>
    <recommendedName>
        <fullName evidence="3">Solute carrier organic anion transporter family member</fullName>
    </recommendedName>
</protein>
<evidence type="ECO:0000313" key="5">
    <source>
        <dbReference type="EMBL" id="KAG8537201.1"/>
    </source>
</evidence>
<organism evidence="5 6">
    <name type="scientific">Engystomops pustulosus</name>
    <name type="common">Tungara frog</name>
    <name type="synonym">Physalaemus pustulosus</name>
    <dbReference type="NCBI Taxonomy" id="76066"/>
    <lineage>
        <taxon>Eukaryota</taxon>
        <taxon>Metazoa</taxon>
        <taxon>Chordata</taxon>
        <taxon>Craniata</taxon>
        <taxon>Vertebrata</taxon>
        <taxon>Euteleostomi</taxon>
        <taxon>Amphibia</taxon>
        <taxon>Batrachia</taxon>
        <taxon>Anura</taxon>
        <taxon>Neobatrachia</taxon>
        <taxon>Hyloidea</taxon>
        <taxon>Leptodactylidae</taxon>
        <taxon>Leiuperinae</taxon>
        <taxon>Engystomops</taxon>
    </lineage>
</organism>
<feature type="transmembrane region" description="Helical" evidence="3">
    <location>
        <begin position="76"/>
        <end position="97"/>
    </location>
</feature>
<evidence type="ECO:0000256" key="2">
    <source>
        <dbReference type="ARBA" id="ARBA00023157"/>
    </source>
</evidence>
<dbReference type="PANTHER" id="PTHR11388">
    <property type="entry name" value="ORGANIC ANION TRANSPORTER"/>
    <property type="match status" value="1"/>
</dbReference>
<evidence type="ECO:0000259" key="4">
    <source>
        <dbReference type="PROSITE" id="PS50850"/>
    </source>
</evidence>
<sequence>HLQPSHPSLYLPSPHHPLRLPPLRLLPPHPPLSSPQTFLVALCFSYFAKAFSGSYMKSSITQIERRFDLSSSTVGLVDGSFELGNLLVIVFVSYFGAKLHRPRIIAAGCFVMALGSFLSAMPHFFMGPYKYETVRSHVALHNNLTGSADSISPCLANRTLTEDIRPGCVKETSSHMWVYVMVGNMLRGIGETPITPLGVSYIDDFAEPGSTPLYIAFLHTVALLGPMAGFMLGSFFARLYVDIGFVDLDTVTITPQDTRWVGAWWLGFLLAGAVTLISGIPFCFMPKAMKRKEVQSSPDEQKLKEMETEIMTLPSPAGFFLALKSLACNRLYFILMVITILQMNSFLGFITYKPKYMEQQYGQSIAKSNFITGEWSMQVT</sequence>
<feature type="transmembrane region" description="Helical" evidence="3">
    <location>
        <begin position="213"/>
        <end position="241"/>
    </location>
</feature>
<dbReference type="GO" id="GO:0043252">
    <property type="term" value="P:sodium-independent organic anion transport"/>
    <property type="evidence" value="ECO:0007669"/>
    <property type="project" value="TreeGrafter"/>
</dbReference>
<comment type="caution">
    <text evidence="5">The sequence shown here is derived from an EMBL/GenBank/DDBJ whole genome shotgun (WGS) entry which is preliminary data.</text>
</comment>
<dbReference type="GO" id="GO:0015125">
    <property type="term" value="F:bile acid transmembrane transporter activity"/>
    <property type="evidence" value="ECO:0007669"/>
    <property type="project" value="TreeGrafter"/>
</dbReference>
<feature type="transmembrane region" description="Helical" evidence="3">
    <location>
        <begin position="261"/>
        <end position="284"/>
    </location>
</feature>
<dbReference type="GO" id="GO:0016323">
    <property type="term" value="C:basolateral plasma membrane"/>
    <property type="evidence" value="ECO:0007669"/>
    <property type="project" value="TreeGrafter"/>
</dbReference>
<keyword evidence="3" id="KW-1133">Transmembrane helix</keyword>
<dbReference type="Gene3D" id="1.20.1250.20">
    <property type="entry name" value="MFS general substrate transporter like domains"/>
    <property type="match status" value="1"/>
</dbReference>
<dbReference type="InterPro" id="IPR004156">
    <property type="entry name" value="OATP"/>
</dbReference>
<dbReference type="GO" id="GO:0006811">
    <property type="term" value="P:monoatomic ion transport"/>
    <property type="evidence" value="ECO:0007669"/>
    <property type="project" value="UniProtKB-KW"/>
</dbReference>
<comment type="similarity">
    <text evidence="3">Belongs to the organo anion transporter (TC 2.A.60) family.</text>
</comment>
<evidence type="ECO:0000256" key="1">
    <source>
        <dbReference type="ARBA" id="ARBA00004141"/>
    </source>
</evidence>
<dbReference type="EMBL" id="WNYA01032625">
    <property type="protein sequence ID" value="KAG8537201.1"/>
    <property type="molecule type" value="Genomic_DNA"/>
</dbReference>
<dbReference type="InterPro" id="IPR036259">
    <property type="entry name" value="MFS_trans_sf"/>
</dbReference>
<dbReference type="PROSITE" id="PS50850">
    <property type="entry name" value="MFS"/>
    <property type="match status" value="1"/>
</dbReference>
<dbReference type="GO" id="GO:0015347">
    <property type="term" value="F:sodium-independent organic anion transmembrane transporter activity"/>
    <property type="evidence" value="ECO:0007669"/>
    <property type="project" value="TreeGrafter"/>
</dbReference>